<dbReference type="Pfam" id="PF01327">
    <property type="entry name" value="Pep_deformylase"/>
    <property type="match status" value="1"/>
</dbReference>
<dbReference type="EMBL" id="UINC01047915">
    <property type="protein sequence ID" value="SVB57796.1"/>
    <property type="molecule type" value="Genomic_DNA"/>
</dbReference>
<dbReference type="Gene3D" id="3.90.45.10">
    <property type="entry name" value="Peptide deformylase"/>
    <property type="match status" value="1"/>
</dbReference>
<dbReference type="AlphaFoldDB" id="A0A382F445"/>
<dbReference type="InterPro" id="IPR023635">
    <property type="entry name" value="Peptide_deformylase"/>
</dbReference>
<dbReference type="GO" id="GO:0042586">
    <property type="term" value="F:peptide deformylase activity"/>
    <property type="evidence" value="ECO:0007669"/>
    <property type="project" value="InterPro"/>
</dbReference>
<proteinExistence type="inferred from homology"/>
<accession>A0A382F445</accession>
<reference evidence="2" key="1">
    <citation type="submission" date="2018-05" db="EMBL/GenBank/DDBJ databases">
        <authorList>
            <person name="Lanie J.A."/>
            <person name="Ng W.-L."/>
            <person name="Kazmierczak K.M."/>
            <person name="Andrzejewski T.M."/>
            <person name="Davidsen T.M."/>
            <person name="Wayne K.J."/>
            <person name="Tettelin H."/>
            <person name="Glass J.I."/>
            <person name="Rusch D."/>
            <person name="Podicherti R."/>
            <person name="Tsui H.-C.T."/>
            <person name="Winkler M.E."/>
        </authorList>
    </citation>
    <scope>NUCLEOTIDE SEQUENCE</scope>
</reference>
<dbReference type="PANTHER" id="PTHR10458">
    <property type="entry name" value="PEPTIDE DEFORMYLASE"/>
    <property type="match status" value="1"/>
</dbReference>
<sequence>MQKMRLDGRGVGLAANQVGLDARVIVLGTISEEFEAVYFNPIITLASEEKEYFVEGCLTWPGLFIKIKRPKAITVMYQDVEGESHHMKYDRMVSRIIQHEIDHLNGINFKDRATNYHLEKARKDLKLLKRRRNNA</sequence>
<gene>
    <name evidence="2" type="ORF">METZ01_LOCUS210650</name>
</gene>
<dbReference type="PIRSF" id="PIRSF004749">
    <property type="entry name" value="Pep_def"/>
    <property type="match status" value="1"/>
</dbReference>
<dbReference type="PANTHER" id="PTHR10458:SF22">
    <property type="entry name" value="PEPTIDE DEFORMYLASE"/>
    <property type="match status" value="1"/>
</dbReference>
<evidence type="ECO:0008006" key="3">
    <source>
        <dbReference type="Google" id="ProtNLM"/>
    </source>
</evidence>
<evidence type="ECO:0000256" key="1">
    <source>
        <dbReference type="ARBA" id="ARBA00010759"/>
    </source>
</evidence>
<dbReference type="InterPro" id="IPR036821">
    <property type="entry name" value="Peptide_deformylase_sf"/>
</dbReference>
<protein>
    <recommendedName>
        <fullName evidence="3">Peptide deformylase</fullName>
    </recommendedName>
</protein>
<dbReference type="SUPFAM" id="SSF56420">
    <property type="entry name" value="Peptide deformylase"/>
    <property type="match status" value="1"/>
</dbReference>
<dbReference type="PRINTS" id="PR01576">
    <property type="entry name" value="PDEFORMYLASE"/>
</dbReference>
<name>A0A382F445_9ZZZZ</name>
<dbReference type="CDD" id="cd00487">
    <property type="entry name" value="Pep_deformylase"/>
    <property type="match status" value="1"/>
</dbReference>
<evidence type="ECO:0000313" key="2">
    <source>
        <dbReference type="EMBL" id="SVB57796.1"/>
    </source>
</evidence>
<comment type="similarity">
    <text evidence="1">Belongs to the polypeptide deformylase family.</text>
</comment>
<organism evidence="2">
    <name type="scientific">marine metagenome</name>
    <dbReference type="NCBI Taxonomy" id="408172"/>
    <lineage>
        <taxon>unclassified sequences</taxon>
        <taxon>metagenomes</taxon>
        <taxon>ecological metagenomes</taxon>
    </lineage>
</organism>